<sequence>MKKKNAAAICAAAGVCVLTSAAFASYQTANGYDSLKKSLIGALDYTNCTISSTMEMKFDDLSLVKATYDYEADLPNQMTHGRTESVSDVDGDIPYVSENYEDSNYYYYNYYDNNGNPDGFIRHDYYPGEPATNLLGIGDEERGTFDKVVRFMELAADTVVGDLRNNFVCTEDTDDHTSYSITLDSVQIPELVNAGLSMVFSMSESGPTYTSYDENGNEITMTYDESDAQYYINMMGSDPVIDSLTLNFNVGKDGVLRDGNGEVNFKGTDSTGAEHIMSFDLTLAFTNVGTTVITPVSELGVNVYEYDDNGNRVKVEF</sequence>
<feature type="signal peptide" evidence="1">
    <location>
        <begin position="1"/>
        <end position="24"/>
    </location>
</feature>
<protein>
    <submittedName>
        <fullName evidence="2">Uncharacterized protein</fullName>
    </submittedName>
</protein>
<evidence type="ECO:0000313" key="2">
    <source>
        <dbReference type="EMBL" id="HIU57838.1"/>
    </source>
</evidence>
<organism evidence="2 3">
    <name type="scientific">Candidatus Ornithomonoglobus merdipullorum</name>
    <dbReference type="NCBI Taxonomy" id="2840895"/>
    <lineage>
        <taxon>Bacteria</taxon>
        <taxon>Bacillati</taxon>
        <taxon>Bacillota</taxon>
        <taxon>Clostridia</taxon>
        <taxon>Candidatus Ornithomonoglobus</taxon>
    </lineage>
</organism>
<evidence type="ECO:0000256" key="1">
    <source>
        <dbReference type="SAM" id="SignalP"/>
    </source>
</evidence>
<feature type="chain" id="PRO_5038898902" evidence="1">
    <location>
        <begin position="25"/>
        <end position="317"/>
    </location>
</feature>
<dbReference type="Proteomes" id="UP000824109">
    <property type="component" value="Unassembled WGS sequence"/>
</dbReference>
<proteinExistence type="predicted"/>
<gene>
    <name evidence="2" type="ORF">IAA61_08555</name>
</gene>
<comment type="caution">
    <text evidence="2">The sequence shown here is derived from an EMBL/GenBank/DDBJ whole genome shotgun (WGS) entry which is preliminary data.</text>
</comment>
<dbReference type="AlphaFoldDB" id="A0A9D1MC87"/>
<accession>A0A9D1MC87</accession>
<evidence type="ECO:0000313" key="3">
    <source>
        <dbReference type="Proteomes" id="UP000824109"/>
    </source>
</evidence>
<name>A0A9D1MC87_9FIRM</name>
<dbReference type="EMBL" id="DVNB01000087">
    <property type="protein sequence ID" value="HIU57838.1"/>
    <property type="molecule type" value="Genomic_DNA"/>
</dbReference>
<reference evidence="2" key="1">
    <citation type="submission" date="2020-10" db="EMBL/GenBank/DDBJ databases">
        <authorList>
            <person name="Gilroy R."/>
        </authorList>
    </citation>
    <scope>NUCLEOTIDE SEQUENCE</scope>
    <source>
        <strain evidence="2">USAMLcec3-3695</strain>
    </source>
</reference>
<reference evidence="2" key="2">
    <citation type="journal article" date="2021" name="PeerJ">
        <title>Extensive microbial diversity within the chicken gut microbiome revealed by metagenomics and culture.</title>
        <authorList>
            <person name="Gilroy R."/>
            <person name="Ravi A."/>
            <person name="Getino M."/>
            <person name="Pursley I."/>
            <person name="Horton D.L."/>
            <person name="Alikhan N.F."/>
            <person name="Baker D."/>
            <person name="Gharbi K."/>
            <person name="Hall N."/>
            <person name="Watson M."/>
            <person name="Adriaenssens E.M."/>
            <person name="Foster-Nyarko E."/>
            <person name="Jarju S."/>
            <person name="Secka A."/>
            <person name="Antonio M."/>
            <person name="Oren A."/>
            <person name="Chaudhuri R.R."/>
            <person name="La Ragione R."/>
            <person name="Hildebrand F."/>
            <person name="Pallen M.J."/>
        </authorList>
    </citation>
    <scope>NUCLEOTIDE SEQUENCE</scope>
    <source>
        <strain evidence="2">USAMLcec3-3695</strain>
    </source>
</reference>
<keyword evidence="1" id="KW-0732">Signal</keyword>